<dbReference type="InParanoid" id="A0A6N7ERF6"/>
<dbReference type="InterPro" id="IPR045584">
    <property type="entry name" value="Pilin-like"/>
</dbReference>
<dbReference type="FunCoup" id="A0A6N7ERF6">
    <property type="interactions" value="22"/>
</dbReference>
<dbReference type="EMBL" id="WHNW01000002">
    <property type="protein sequence ID" value="MPV85454.1"/>
    <property type="molecule type" value="Genomic_DNA"/>
</dbReference>
<evidence type="ECO:0000256" key="1">
    <source>
        <dbReference type="ARBA" id="ARBA00004167"/>
    </source>
</evidence>
<reference evidence="4 5" key="1">
    <citation type="submission" date="2019-10" db="EMBL/GenBank/DDBJ databases">
        <title>Cardiobacteriales fam. a chemoheterotrophic member of the order Cardiobacteriales, and proposal of Cardiobacteriales fam. nov.</title>
        <authorList>
            <person name="Wang C."/>
        </authorList>
    </citation>
    <scope>NUCLEOTIDE SEQUENCE [LARGE SCALE GENOMIC DNA]</scope>
    <source>
        <strain evidence="4 5">ML27</strain>
    </source>
</reference>
<comment type="caution">
    <text evidence="4">The sequence shown here is derived from an EMBL/GenBank/DDBJ whole genome shotgun (WGS) entry which is preliminary data.</text>
</comment>
<keyword evidence="3" id="KW-1133">Transmembrane helix</keyword>
<accession>A0A6N7ERF6</accession>
<dbReference type="GO" id="GO:0007155">
    <property type="term" value="P:cell adhesion"/>
    <property type="evidence" value="ECO:0007669"/>
    <property type="project" value="InterPro"/>
</dbReference>
<keyword evidence="3" id="KW-0812">Transmembrane</keyword>
<dbReference type="RefSeq" id="WP_152808726.1">
    <property type="nucleotide sequence ID" value="NZ_WHNW01000002.1"/>
</dbReference>
<dbReference type="GO" id="GO:0009289">
    <property type="term" value="C:pilus"/>
    <property type="evidence" value="ECO:0007669"/>
    <property type="project" value="InterPro"/>
</dbReference>
<keyword evidence="3" id="KW-0472">Membrane</keyword>
<dbReference type="InterPro" id="IPR001082">
    <property type="entry name" value="Pilin"/>
</dbReference>
<dbReference type="SUPFAM" id="SSF54523">
    <property type="entry name" value="Pili subunits"/>
    <property type="match status" value="1"/>
</dbReference>
<dbReference type="Proteomes" id="UP000471298">
    <property type="component" value="Unassembled WGS sequence"/>
</dbReference>
<proteinExistence type="inferred from homology"/>
<protein>
    <submittedName>
        <fullName evidence="4">Uncharacterized protein</fullName>
    </submittedName>
</protein>
<dbReference type="AlphaFoldDB" id="A0A6N7ERF6"/>
<comment type="similarity">
    <text evidence="2">Belongs to the N-Me-Phe pilin family.</text>
</comment>
<evidence type="ECO:0000256" key="3">
    <source>
        <dbReference type="SAM" id="Phobius"/>
    </source>
</evidence>
<comment type="subcellular location">
    <subcellularLocation>
        <location evidence="1">Membrane</location>
        <topology evidence="1">Single-pass membrane protein</topology>
    </subcellularLocation>
</comment>
<evidence type="ECO:0000313" key="5">
    <source>
        <dbReference type="Proteomes" id="UP000471298"/>
    </source>
</evidence>
<name>A0A6N7ERF6_9GAMM</name>
<keyword evidence="5" id="KW-1185">Reference proteome</keyword>
<dbReference type="Gene3D" id="3.30.700.10">
    <property type="entry name" value="Glycoprotein, Type 4 Pilin"/>
    <property type="match status" value="1"/>
</dbReference>
<gene>
    <name evidence="4" type="ORF">GCU85_01730</name>
</gene>
<organism evidence="4 5">
    <name type="scientific">Ostreibacterium oceani</name>
    <dbReference type="NCBI Taxonomy" id="2654998"/>
    <lineage>
        <taxon>Bacteria</taxon>
        <taxon>Pseudomonadati</taxon>
        <taxon>Pseudomonadota</taxon>
        <taxon>Gammaproteobacteria</taxon>
        <taxon>Cardiobacteriales</taxon>
        <taxon>Ostreibacteriaceae</taxon>
        <taxon>Ostreibacterium</taxon>
    </lineage>
</organism>
<sequence length="161" mass="17965">MKKQSAGYTLFEFIFVATIIGVLAAVSTPAYLSYETRARSVEGLTVSAVARQKIAEYYRYTHDFPKDNVAAGVKAPDLLKGAYTKQVEIIDGVIHITYNDKDPILTGKMLTLHPVISEDLSNDLIFFKCGYIDKDKKIDGLNYIGESKTNIDRKYLPGSCR</sequence>
<dbReference type="GO" id="GO:0016020">
    <property type="term" value="C:membrane"/>
    <property type="evidence" value="ECO:0007669"/>
    <property type="project" value="UniProtKB-SubCell"/>
</dbReference>
<evidence type="ECO:0000256" key="2">
    <source>
        <dbReference type="ARBA" id="ARBA00005233"/>
    </source>
</evidence>
<evidence type="ECO:0000313" key="4">
    <source>
        <dbReference type="EMBL" id="MPV85454.1"/>
    </source>
</evidence>
<feature type="transmembrane region" description="Helical" evidence="3">
    <location>
        <begin position="6"/>
        <end position="32"/>
    </location>
</feature>
<dbReference type="Pfam" id="PF00114">
    <property type="entry name" value="Pilin"/>
    <property type="match status" value="1"/>
</dbReference>